<reference evidence="3 7" key="2">
    <citation type="submission" date="2016-01" db="EMBL/GenBank/DDBJ databases">
        <authorList>
            <person name="Oliw E.H."/>
        </authorList>
    </citation>
    <scope>NUCLEOTIDE SEQUENCE [LARGE SCALE GENOMIC DNA]</scope>
    <source>
        <strain evidence="3 7">MDcuke</strain>
    </source>
</reference>
<keyword evidence="1" id="KW-0175">Coiled coil</keyword>
<name>A0A0M2KJ26_9GAMM</name>
<feature type="coiled-coil region" evidence="1">
    <location>
        <begin position="44"/>
        <end position="71"/>
    </location>
</feature>
<organism evidence="5 6">
    <name type="scientific">Erwinia tracheiphila</name>
    <dbReference type="NCBI Taxonomy" id="65700"/>
    <lineage>
        <taxon>Bacteria</taxon>
        <taxon>Pseudomonadati</taxon>
        <taxon>Pseudomonadota</taxon>
        <taxon>Gammaproteobacteria</taxon>
        <taxon>Enterobacterales</taxon>
        <taxon>Erwiniaceae</taxon>
        <taxon>Erwinia</taxon>
    </lineage>
</organism>
<evidence type="ECO:0000256" key="2">
    <source>
        <dbReference type="SAM" id="Phobius"/>
    </source>
</evidence>
<dbReference type="AlphaFoldDB" id="A0A0M2KJ26"/>
<feature type="transmembrane region" description="Helical" evidence="2">
    <location>
        <begin position="6"/>
        <end position="23"/>
    </location>
</feature>
<evidence type="ECO:0000313" key="6">
    <source>
        <dbReference type="Proteomes" id="UP000033924"/>
    </source>
</evidence>
<evidence type="ECO:0008006" key="8">
    <source>
        <dbReference type="Google" id="ProtNLM"/>
    </source>
</evidence>
<dbReference type="EMBL" id="CP013970">
    <property type="protein sequence ID" value="AXF76071.1"/>
    <property type="molecule type" value="Genomic_DNA"/>
</dbReference>
<dbReference type="STRING" id="65700.SY86_18695"/>
<keyword evidence="2" id="KW-1133">Transmembrane helix</keyword>
<keyword evidence="2" id="KW-0472">Membrane</keyword>
<reference evidence="5 6" key="1">
    <citation type="submission" date="2015-01" db="EMBL/GenBank/DDBJ databases">
        <title>Erwinia tracheiphila.</title>
        <authorList>
            <person name="Shapiro L.R."/>
        </authorList>
    </citation>
    <scope>NUCLEOTIDE SEQUENCE [LARGE SCALE GENOMIC DNA]</scope>
    <source>
        <strain evidence="5 6">BuffGH</strain>
    </source>
</reference>
<evidence type="ECO:0000313" key="5">
    <source>
        <dbReference type="EMBL" id="KKF36996.1"/>
    </source>
</evidence>
<accession>A0A0M2KJ26</accession>
<dbReference type="PATRIC" id="fig|65700.7.peg.4648"/>
<keyword evidence="2" id="KW-0812">Transmembrane</keyword>
<keyword evidence="6" id="KW-1185">Reference proteome</keyword>
<evidence type="ECO:0000313" key="7">
    <source>
        <dbReference type="Proteomes" id="UP000264980"/>
    </source>
</evidence>
<sequence>MNDSLITSIGAIVFGAGAVALFWRPLVSGLANIVTGNKATGEIITGYKDQVSQLKSDNALLREQNDELRARHDENIIRISALETDLKVIKNALRVMLAMSGANLDERFRSEVNGLIGKLGDGK</sequence>
<dbReference type="Proteomes" id="UP000033924">
    <property type="component" value="Unassembled WGS sequence"/>
</dbReference>
<evidence type="ECO:0000313" key="4">
    <source>
        <dbReference type="EMBL" id="AXF76071.1"/>
    </source>
</evidence>
<dbReference type="Proteomes" id="UP000264980">
    <property type="component" value="Chromosome"/>
</dbReference>
<gene>
    <name evidence="3" type="ORF">AV903_03735</name>
    <name evidence="4" type="ORF">AV903_08430</name>
    <name evidence="5" type="ORF">SY86_18695</name>
</gene>
<dbReference type="RefSeq" id="WP_016191195.1">
    <property type="nucleotide sequence ID" value="NZ_CP013970.1"/>
</dbReference>
<proteinExistence type="predicted"/>
<evidence type="ECO:0000313" key="3">
    <source>
        <dbReference type="EMBL" id="AXF75418.1"/>
    </source>
</evidence>
<evidence type="ECO:0000256" key="1">
    <source>
        <dbReference type="SAM" id="Coils"/>
    </source>
</evidence>
<dbReference type="EMBL" id="JXNU01000003">
    <property type="protein sequence ID" value="KKF36996.1"/>
    <property type="molecule type" value="Genomic_DNA"/>
</dbReference>
<dbReference type="EMBL" id="CP013970">
    <property type="protein sequence ID" value="AXF75418.1"/>
    <property type="molecule type" value="Genomic_DNA"/>
</dbReference>
<reference evidence="7" key="3">
    <citation type="submission" date="2016-01" db="EMBL/GenBank/DDBJ databases">
        <authorList>
            <person name="Shapiro L."/>
        </authorList>
    </citation>
    <scope>NUCLEOTIDE SEQUENCE [LARGE SCALE GENOMIC DNA]</scope>
    <source>
        <strain evidence="7">MDcuke</strain>
    </source>
</reference>
<protein>
    <recommendedName>
        <fullName evidence="8">DUF2730 family protein</fullName>
    </recommendedName>
</protein>